<comment type="caution">
    <text evidence="1">The sequence shown here is derived from an EMBL/GenBank/DDBJ whole genome shotgun (WGS) entry which is preliminary data.</text>
</comment>
<keyword evidence="2" id="KW-1185">Reference proteome</keyword>
<evidence type="ECO:0000313" key="1">
    <source>
        <dbReference type="EMBL" id="KAJ4939251.1"/>
    </source>
</evidence>
<dbReference type="EMBL" id="JAPTMU010000008">
    <property type="protein sequence ID" value="KAJ4939251.1"/>
    <property type="molecule type" value="Genomic_DNA"/>
</dbReference>
<dbReference type="AlphaFoldDB" id="A0AAD6BBR5"/>
<organism evidence="1 2">
    <name type="scientific">Pogonophryne albipinna</name>
    <dbReference type="NCBI Taxonomy" id="1090488"/>
    <lineage>
        <taxon>Eukaryota</taxon>
        <taxon>Metazoa</taxon>
        <taxon>Chordata</taxon>
        <taxon>Craniata</taxon>
        <taxon>Vertebrata</taxon>
        <taxon>Euteleostomi</taxon>
        <taxon>Actinopterygii</taxon>
        <taxon>Neopterygii</taxon>
        <taxon>Teleostei</taxon>
        <taxon>Neoteleostei</taxon>
        <taxon>Acanthomorphata</taxon>
        <taxon>Eupercaria</taxon>
        <taxon>Perciformes</taxon>
        <taxon>Notothenioidei</taxon>
        <taxon>Pogonophryne</taxon>
    </lineage>
</organism>
<reference evidence="1" key="1">
    <citation type="submission" date="2022-11" db="EMBL/GenBank/DDBJ databases">
        <title>Chromosome-level genome of Pogonophryne albipinna.</title>
        <authorList>
            <person name="Jo E."/>
        </authorList>
    </citation>
    <scope>NUCLEOTIDE SEQUENCE</scope>
    <source>
        <strain evidence="1">SGF0006</strain>
        <tissue evidence="1">Muscle</tissue>
    </source>
</reference>
<accession>A0AAD6BBR5</accession>
<evidence type="ECO:0000313" key="2">
    <source>
        <dbReference type="Proteomes" id="UP001219934"/>
    </source>
</evidence>
<feature type="non-terminal residue" evidence="1">
    <location>
        <position position="142"/>
    </location>
</feature>
<name>A0AAD6BBR5_9TELE</name>
<dbReference type="Proteomes" id="UP001219934">
    <property type="component" value="Unassembled WGS sequence"/>
</dbReference>
<gene>
    <name evidence="1" type="ORF">JOQ06_028707</name>
</gene>
<proteinExistence type="predicted"/>
<sequence length="142" mass="15269">KRPGEEEEEEQAFILPPSEELQMKRGTLVSNDYCVNGCLSGASVSVLQRVYRAPRSPLKAGGGLDGTAPVWPQPLSLWPALTSHLFREALSARGRPAKASQKHRHTQHMPTIHPALKSLPLSVCLSIGPPAVAGGSNLPHIK</sequence>
<feature type="non-terminal residue" evidence="1">
    <location>
        <position position="1"/>
    </location>
</feature>
<protein>
    <submittedName>
        <fullName evidence="1">Uncharacterized protein</fullName>
    </submittedName>
</protein>